<organism evidence="5 6">
    <name type="scientific">Opisthorchis viverrini</name>
    <name type="common">Southeast Asian liver fluke</name>
    <dbReference type="NCBI Taxonomy" id="6198"/>
    <lineage>
        <taxon>Eukaryota</taxon>
        <taxon>Metazoa</taxon>
        <taxon>Spiralia</taxon>
        <taxon>Lophotrochozoa</taxon>
        <taxon>Platyhelminthes</taxon>
        <taxon>Trematoda</taxon>
        <taxon>Digenea</taxon>
        <taxon>Opisthorchiida</taxon>
        <taxon>Opisthorchiata</taxon>
        <taxon>Opisthorchiidae</taxon>
        <taxon>Opisthorchis</taxon>
    </lineage>
</organism>
<dbReference type="Proteomes" id="UP000243686">
    <property type="component" value="Unassembled WGS sequence"/>
</dbReference>
<dbReference type="PANTHER" id="PTHR22767">
    <property type="entry name" value="N-TERMINAL ACETYLTRANSFERASE-RELATED"/>
    <property type="match status" value="1"/>
</dbReference>
<dbReference type="Pfam" id="PF12569">
    <property type="entry name" value="NatA_aux_su"/>
    <property type="match status" value="1"/>
</dbReference>
<evidence type="ECO:0000256" key="4">
    <source>
        <dbReference type="SAM" id="MobiDB-lite"/>
    </source>
</evidence>
<evidence type="ECO:0000256" key="1">
    <source>
        <dbReference type="ARBA" id="ARBA00022737"/>
    </source>
</evidence>
<accession>A0A1S8WTE8</accession>
<dbReference type="Gene3D" id="1.25.40.1040">
    <property type="match status" value="1"/>
</dbReference>
<dbReference type="SUPFAM" id="SSF48452">
    <property type="entry name" value="TPR-like"/>
    <property type="match status" value="2"/>
</dbReference>
<dbReference type="Pfam" id="PF07719">
    <property type="entry name" value="TPR_2"/>
    <property type="match status" value="1"/>
</dbReference>
<evidence type="ECO:0000313" key="5">
    <source>
        <dbReference type="EMBL" id="OON17664.1"/>
    </source>
</evidence>
<keyword evidence="6" id="KW-1185">Reference proteome</keyword>
<proteinExistence type="predicted"/>
<sequence>MDKQANPNLLPPKEVSIFKRIVKYYDQKQYKNGLKFTKQILGNPKFAEHGETLAMKGILLNCLGKKEEAREYVKRGLKANISSFVCWHIYGLIQKSDRKYDEAIKCYLQALRLDPENLQVLRDLSVLQMQLRNYEGCKDTRYKLLMLRPSQRASWIGYALIHHLLGNYDTALMVLNEFRKGQGEPGAGYETSELLLYQAMVLMEAGKHEAALKHLEDSANEIVDKTSLLEMKAQLLLSTGNLTGAKECIWKLVDRNPENHLYLDLLCKASGCTDTESAEGKSVCKVTFDEVLAKYPRSRLARRLLLDLYSGEEFVNHLDVYLRYHLRRGAPPLFVQLMGLWSNDEKFKTLGQLLAKYRSTMSLCHSLHSPDDPEPPSTDIWLNFLQAQFLNHKGQYQDALDVIDSQLMSTPTLVDFYVLKADVYSAAGDVITASRWMEEAQSLDTADRYINARCTNLMVQAHRLTDAVSMASKFTRGNTSAADYLSEMQCMWFLIENARALKTMGKFGEALKLCHEIEQHYRNILDDQLDFHSYCLRKGTLRAYIETLRLEDRLRDHPSYFEAAQLAVEASCLLHIYLHLTVRPLGAETDRSAGEQDLSTPEAKKMRNKQRKAARRAEAEAARARAEQERREQAIRSRQPATDEADPDRAVTTDSGLDPQVLARPADPLEEACKFLRPLLDLAPKRIELHCLAYEVYEHKKKLLLMLRSIKHGSRIPGSADHPWFHECCVRFLVQLDSYSEMFNKAPDSYVHKVLSTEVPLLFPGWPTAANSMPSAFNEAFQKRNATSYSHVFRATLLRCLTNPGERKTHLSQLPLPTDGSFSPSWKVCADALNLLKTAYTTSLGEVDASVIENYRALCAQQFPMANTFKTDTELEELRTKAVEEANATAVCGLYTSYTGTDLKEHKYDVAPDSADVVEPLKKMQLGDAQLVNGEMSGDASDPDCPCEAPSVKLSKANVSALKPLSGQTTSAL</sequence>
<gene>
    <name evidence="5" type="ORF">X801_06496</name>
</gene>
<feature type="compositionally biased region" description="Basic and acidic residues" evidence="4">
    <location>
        <begin position="615"/>
        <end position="635"/>
    </location>
</feature>
<dbReference type="AlphaFoldDB" id="A0A1S8WTE8"/>
<keyword evidence="1" id="KW-0677">Repeat</keyword>
<dbReference type="Gene3D" id="1.25.40.1010">
    <property type="match status" value="1"/>
</dbReference>
<dbReference type="InterPro" id="IPR019734">
    <property type="entry name" value="TPR_rpt"/>
</dbReference>
<evidence type="ECO:0000256" key="3">
    <source>
        <dbReference type="PROSITE-ProRule" id="PRU00339"/>
    </source>
</evidence>
<dbReference type="InterPro" id="IPR021183">
    <property type="entry name" value="NatA_aux_su"/>
</dbReference>
<dbReference type="GO" id="GO:0031415">
    <property type="term" value="C:NatA complex"/>
    <property type="evidence" value="ECO:0007669"/>
    <property type="project" value="TreeGrafter"/>
</dbReference>
<reference evidence="5 6" key="1">
    <citation type="submission" date="2015-03" db="EMBL/GenBank/DDBJ databases">
        <title>Draft genome of the nematode, Opisthorchis viverrini.</title>
        <authorList>
            <person name="Mitreva M."/>
        </authorList>
    </citation>
    <scope>NUCLEOTIDE SEQUENCE [LARGE SCALE GENOMIC DNA]</scope>
    <source>
        <strain evidence="5">Khon Kaen</strain>
    </source>
</reference>
<dbReference type="EMBL" id="KV895050">
    <property type="protein sequence ID" value="OON17664.1"/>
    <property type="molecule type" value="Genomic_DNA"/>
</dbReference>
<dbReference type="SMART" id="SM00028">
    <property type="entry name" value="TPR"/>
    <property type="match status" value="5"/>
</dbReference>
<name>A0A1S8WTE8_OPIVI</name>
<feature type="repeat" description="TPR" evidence="3">
    <location>
        <begin position="84"/>
        <end position="117"/>
    </location>
</feature>
<dbReference type="InterPro" id="IPR011990">
    <property type="entry name" value="TPR-like_helical_dom_sf"/>
</dbReference>
<dbReference type="FunFam" id="1.25.40.1040:FF:000003">
    <property type="entry name" value="N-terminal acetyltransferase A, auxiliary subunit"/>
    <property type="match status" value="1"/>
</dbReference>
<dbReference type="PANTHER" id="PTHR22767:SF2">
    <property type="entry name" value="N(ALPHA)-ACETYLTRANSFERASE 15_16, ISOFORM A"/>
    <property type="match status" value="1"/>
</dbReference>
<evidence type="ECO:0000256" key="2">
    <source>
        <dbReference type="ARBA" id="ARBA00022803"/>
    </source>
</evidence>
<dbReference type="PROSITE" id="PS50005">
    <property type="entry name" value="TPR"/>
    <property type="match status" value="1"/>
</dbReference>
<feature type="region of interest" description="Disordered" evidence="4">
    <location>
        <begin position="591"/>
        <end position="663"/>
    </location>
</feature>
<keyword evidence="2 3" id="KW-0802">TPR repeat</keyword>
<evidence type="ECO:0000313" key="6">
    <source>
        <dbReference type="Proteomes" id="UP000243686"/>
    </source>
</evidence>
<dbReference type="PIRSF" id="PIRSF000422">
    <property type="entry name" value="N-terminal-AcTrfase-A_aux_su"/>
    <property type="match status" value="1"/>
</dbReference>
<protein>
    <submittedName>
        <fullName evidence="5">Tetratricopeptide repeat protein</fullName>
    </submittedName>
</protein>
<dbReference type="InterPro" id="IPR013105">
    <property type="entry name" value="TPR_2"/>
</dbReference>